<keyword evidence="7" id="KW-1185">Reference proteome</keyword>
<keyword evidence="5" id="KW-0732">Signal</keyword>
<feature type="chain" id="PRO_5002914576" description="DUF4625 domain-containing protein" evidence="5">
    <location>
        <begin position="24"/>
        <end position="169"/>
    </location>
</feature>
<evidence type="ECO:0000256" key="4">
    <source>
        <dbReference type="ARBA" id="ARBA00023026"/>
    </source>
</evidence>
<name>C2M8Z1_9PORP</name>
<keyword evidence="2" id="KW-0645">Protease</keyword>
<evidence type="ECO:0000256" key="5">
    <source>
        <dbReference type="SAM" id="SignalP"/>
    </source>
</evidence>
<dbReference type="InterPro" id="IPR013783">
    <property type="entry name" value="Ig-like_fold"/>
</dbReference>
<dbReference type="PROSITE" id="PS51257">
    <property type="entry name" value="PROKAR_LIPOPROTEIN"/>
    <property type="match status" value="1"/>
</dbReference>
<feature type="signal peptide" evidence="5">
    <location>
        <begin position="1"/>
        <end position="23"/>
    </location>
</feature>
<evidence type="ECO:0000256" key="1">
    <source>
        <dbReference type="ARBA" id="ARBA00006067"/>
    </source>
</evidence>
<keyword evidence="3" id="KW-0378">Hydrolase</keyword>
<dbReference type="EMBL" id="ACLR01000001">
    <property type="protein sequence ID" value="EEK17789.1"/>
    <property type="molecule type" value="Genomic_DNA"/>
</dbReference>
<dbReference type="Gene3D" id="2.60.40.10">
    <property type="entry name" value="Immunoglobulins"/>
    <property type="match status" value="1"/>
</dbReference>
<comment type="similarity">
    <text evidence="1">Belongs to the peptidase C25 family.</text>
</comment>
<dbReference type="RefSeq" id="WP_007364381.1">
    <property type="nucleotide sequence ID" value="NZ_ACLR01000001.1"/>
</dbReference>
<evidence type="ECO:0000313" key="7">
    <source>
        <dbReference type="Proteomes" id="UP000003303"/>
    </source>
</evidence>
<dbReference type="AlphaFoldDB" id="C2M8Z1"/>
<evidence type="ECO:0000256" key="3">
    <source>
        <dbReference type="ARBA" id="ARBA00022807"/>
    </source>
</evidence>
<dbReference type="GO" id="GO:0008234">
    <property type="term" value="F:cysteine-type peptidase activity"/>
    <property type="evidence" value="ECO:0007669"/>
    <property type="project" value="UniProtKB-KW"/>
</dbReference>
<reference evidence="6 7" key="1">
    <citation type="submission" date="2009-04" db="EMBL/GenBank/DDBJ databases">
        <authorList>
            <person name="Sebastian Y."/>
            <person name="Madupu R."/>
            <person name="Durkin A.S."/>
            <person name="Torralba M."/>
            <person name="Methe B."/>
            <person name="Sutton G.G."/>
            <person name="Strausberg R.L."/>
            <person name="Nelson K.E."/>
        </authorList>
    </citation>
    <scope>NUCLEOTIDE SEQUENCE [LARGE SCALE GENOMIC DNA]</scope>
    <source>
        <strain evidence="6 7">60-3</strain>
    </source>
</reference>
<keyword evidence="3" id="KW-0788">Thiol protease</keyword>
<proteinExistence type="inferred from homology"/>
<evidence type="ECO:0008006" key="8">
    <source>
        <dbReference type="Google" id="ProtNLM"/>
    </source>
</evidence>
<organism evidence="6 7">
    <name type="scientific">Porphyromonas uenonis 60-3</name>
    <dbReference type="NCBI Taxonomy" id="596327"/>
    <lineage>
        <taxon>Bacteria</taxon>
        <taxon>Pseudomonadati</taxon>
        <taxon>Bacteroidota</taxon>
        <taxon>Bacteroidia</taxon>
        <taxon>Bacteroidales</taxon>
        <taxon>Porphyromonadaceae</taxon>
        <taxon>Porphyromonas</taxon>
    </lineage>
</organism>
<sequence length="169" mass="19172">MMKRTIFASITLLSCLALATAFTACKKEPTDTTKPVIDLIAPEDHSMYLTGDDNGVHFEMNLSDNDLVKSYKIDVHNNFDGHSHTRDLRLGDDKTKPFSFNKEYTVNQRNAHIHHHDIKIPADATPGEYHLLVYCVDRSGNESMVARTIILVQDTSGDHHDHDHDHDHK</sequence>
<dbReference type="Pfam" id="PF15418">
    <property type="entry name" value="DUF4625"/>
    <property type="match status" value="1"/>
</dbReference>
<evidence type="ECO:0000256" key="2">
    <source>
        <dbReference type="ARBA" id="ARBA00022670"/>
    </source>
</evidence>
<gene>
    <name evidence="6" type="ORF">PORUE0001_0575</name>
</gene>
<protein>
    <recommendedName>
        <fullName evidence="8">DUF4625 domain-containing protein</fullName>
    </recommendedName>
</protein>
<comment type="caution">
    <text evidence="6">The sequence shown here is derived from an EMBL/GenBank/DDBJ whole genome shotgun (WGS) entry which is preliminary data.</text>
</comment>
<dbReference type="GO" id="GO:0006508">
    <property type="term" value="P:proteolysis"/>
    <property type="evidence" value="ECO:0007669"/>
    <property type="project" value="UniProtKB-KW"/>
</dbReference>
<dbReference type="InterPro" id="IPR027829">
    <property type="entry name" value="DUF4625"/>
</dbReference>
<evidence type="ECO:0000313" key="6">
    <source>
        <dbReference type="EMBL" id="EEK17789.1"/>
    </source>
</evidence>
<dbReference type="Proteomes" id="UP000003303">
    <property type="component" value="Unassembled WGS sequence"/>
</dbReference>
<dbReference type="STRING" id="596327.PORUE0001_0575"/>
<dbReference type="eggNOG" id="COG1470">
    <property type="taxonomic scope" value="Bacteria"/>
</dbReference>
<accession>C2M8Z1</accession>
<keyword evidence="4" id="KW-0843">Virulence</keyword>